<dbReference type="AlphaFoldDB" id="L0RY88"/>
<evidence type="ECO:0000313" key="2">
    <source>
        <dbReference type="Proteomes" id="UP000010466"/>
    </source>
</evidence>
<name>L0RY88_MYCC1</name>
<accession>L0RY88</accession>
<dbReference type="GeneID" id="74932328"/>
<proteinExistence type="predicted"/>
<sequence>MSKSTIETIKRELISIKLNYLDNNGAIKKSFEHTNFYKDVSYLKNQIKWYQGHWTSMSNKYNPTKVRCRSDKFLIQTIENKNNYNQSTILLSSFKYKNKIIHSVISGYWFENYPHSTQSSNSFINIEYDELIDMLENNGFYYKTIKSKNQNLTKYIIYFFDDENFDINEFLQYIDISRNLHNNNFSYLKSYSKYDPAIPNVTRKELYSTFTDSCAIHNLNPDFCRTKIDWQATKKAIENTNLNVPLDFHHFISKDIFKKAWSRKEIDDLDWKIIHSKINLIPLCQICHQSIHNEDKKLAKITFDFIMEIHIKNNTINEFLKYLKNTQVLDNINDLKDWYINNER</sequence>
<dbReference type="Proteomes" id="UP000010466">
    <property type="component" value="Chromosome"/>
</dbReference>
<dbReference type="eggNOG" id="ENOG5032FEW">
    <property type="taxonomic scope" value="Bacteria"/>
</dbReference>
<dbReference type="EMBL" id="HF559394">
    <property type="protein sequence ID" value="CCP24521.1"/>
    <property type="molecule type" value="Genomic_DNA"/>
</dbReference>
<dbReference type="OrthoDB" id="9779761at2"/>
<dbReference type="STRING" id="1246955.MCYN_0789"/>
<protein>
    <submittedName>
        <fullName evidence="1">Uncharacterized protein</fullName>
    </submittedName>
</protein>
<evidence type="ECO:0000313" key="1">
    <source>
        <dbReference type="EMBL" id="CCP24521.1"/>
    </source>
</evidence>
<dbReference type="PATRIC" id="fig|1246955.3.peg.712"/>
<keyword evidence="2" id="KW-1185">Reference proteome</keyword>
<dbReference type="KEGG" id="mcy:MCYN_0789"/>
<gene>
    <name evidence="1" type="primary">MCYN0789</name>
    <name evidence="1" type="ordered locus">MCYN_0789</name>
</gene>
<reference evidence="2" key="1">
    <citation type="journal article" date="2013" name="Genome Announc.">
        <title>Complete genome sequence of Mycoplasma cynos strain C142.</title>
        <authorList>
            <person name="Walker C.A."/>
            <person name="Mannering S.A."/>
            <person name="Shields S."/>
            <person name="Blake D.P."/>
            <person name="Brownlie J."/>
        </authorList>
    </citation>
    <scope>NUCLEOTIDE SEQUENCE [LARGE SCALE GENOMIC DNA]</scope>
    <source>
        <strain evidence="2">C142</strain>
    </source>
</reference>
<organism evidence="1 2">
    <name type="scientific">Mycoplasmopsis cynos (strain C142)</name>
    <name type="common">Mycoplasma cynos</name>
    <dbReference type="NCBI Taxonomy" id="1246955"/>
    <lineage>
        <taxon>Bacteria</taxon>
        <taxon>Bacillati</taxon>
        <taxon>Mycoplasmatota</taxon>
        <taxon>Mycoplasmoidales</taxon>
        <taxon>Metamycoplasmataceae</taxon>
        <taxon>Mycoplasmopsis</taxon>
    </lineage>
</organism>
<dbReference type="HOGENOM" id="CLU_806129_0_0_14"/>
<dbReference type="RefSeq" id="WP_015287642.1">
    <property type="nucleotide sequence ID" value="NC_019949.1"/>
</dbReference>